<dbReference type="Proteomes" id="UP001596203">
    <property type="component" value="Unassembled WGS sequence"/>
</dbReference>
<sequence length="169" mass="19261">MQIIEVTELGYRVLRFNNRTQLVEQDIDYESLGVEIVRPDVDSAQFKAAWRRIPLTDRLLMWVVLPIVVLVRLFGGTRRIWSSAMERNDLPSPEDEDAAEAMPELERALSGERDDRLLAALRRLHEERGDEAIEVAVVYGAGHVPAIVTGLMRHGYRPRSGEWLTLADV</sequence>
<gene>
    <name evidence="2" type="ORF">ACFP2T_32325</name>
</gene>
<organism evidence="2 3">
    <name type="scientific">Plantactinospora solaniradicis</name>
    <dbReference type="NCBI Taxonomy" id="1723736"/>
    <lineage>
        <taxon>Bacteria</taxon>
        <taxon>Bacillati</taxon>
        <taxon>Actinomycetota</taxon>
        <taxon>Actinomycetes</taxon>
        <taxon>Micromonosporales</taxon>
        <taxon>Micromonosporaceae</taxon>
        <taxon>Plantactinospora</taxon>
    </lineage>
</organism>
<feature type="transmembrane region" description="Helical" evidence="1">
    <location>
        <begin position="59"/>
        <end position="75"/>
    </location>
</feature>
<accession>A0ABW1KIU4</accession>
<dbReference type="RefSeq" id="WP_377428473.1">
    <property type="nucleotide sequence ID" value="NZ_JBHSPR010000037.1"/>
</dbReference>
<proteinExistence type="predicted"/>
<evidence type="ECO:0000256" key="1">
    <source>
        <dbReference type="SAM" id="Phobius"/>
    </source>
</evidence>
<dbReference type="EMBL" id="JBHSPR010000037">
    <property type="protein sequence ID" value="MFC6020844.1"/>
    <property type="molecule type" value="Genomic_DNA"/>
</dbReference>
<evidence type="ECO:0000313" key="2">
    <source>
        <dbReference type="EMBL" id="MFC6020844.1"/>
    </source>
</evidence>
<comment type="caution">
    <text evidence="2">The sequence shown here is derived from an EMBL/GenBank/DDBJ whole genome shotgun (WGS) entry which is preliminary data.</text>
</comment>
<protein>
    <recommendedName>
        <fullName evidence="4">Conjugal transfer protein TraB</fullName>
    </recommendedName>
</protein>
<name>A0ABW1KIU4_9ACTN</name>
<keyword evidence="1" id="KW-0812">Transmembrane</keyword>
<evidence type="ECO:0000313" key="3">
    <source>
        <dbReference type="Proteomes" id="UP001596203"/>
    </source>
</evidence>
<keyword evidence="1" id="KW-0472">Membrane</keyword>
<evidence type="ECO:0008006" key="4">
    <source>
        <dbReference type="Google" id="ProtNLM"/>
    </source>
</evidence>
<reference evidence="3" key="1">
    <citation type="journal article" date="2019" name="Int. J. Syst. Evol. Microbiol.">
        <title>The Global Catalogue of Microorganisms (GCM) 10K type strain sequencing project: providing services to taxonomists for standard genome sequencing and annotation.</title>
        <authorList>
            <consortium name="The Broad Institute Genomics Platform"/>
            <consortium name="The Broad Institute Genome Sequencing Center for Infectious Disease"/>
            <person name="Wu L."/>
            <person name="Ma J."/>
        </authorList>
    </citation>
    <scope>NUCLEOTIDE SEQUENCE [LARGE SCALE GENOMIC DNA]</scope>
    <source>
        <strain evidence="3">ZS-35-S2</strain>
    </source>
</reference>
<keyword evidence="3" id="KW-1185">Reference proteome</keyword>
<keyword evidence="1" id="KW-1133">Transmembrane helix</keyword>